<dbReference type="InterPro" id="IPR002867">
    <property type="entry name" value="IBR_dom"/>
</dbReference>
<evidence type="ECO:0000256" key="5">
    <source>
        <dbReference type="ARBA" id="ARBA00022737"/>
    </source>
</evidence>
<dbReference type="CDD" id="cd23820">
    <property type="entry name" value="RWD_RNF14"/>
    <property type="match status" value="1"/>
</dbReference>
<evidence type="ECO:0000259" key="11">
    <source>
        <dbReference type="PROSITE" id="PS50089"/>
    </source>
</evidence>
<evidence type="ECO:0000256" key="3">
    <source>
        <dbReference type="ARBA" id="ARBA00022679"/>
    </source>
</evidence>
<evidence type="ECO:0000313" key="15">
    <source>
        <dbReference type="Proteomes" id="UP001164746"/>
    </source>
</evidence>
<dbReference type="Gene3D" id="3.30.40.10">
    <property type="entry name" value="Zinc/RING finger domain, C3HC4 (zinc finger)"/>
    <property type="match status" value="1"/>
</dbReference>
<keyword evidence="4" id="KW-0479">Metal-binding</keyword>
<organism evidence="14 15">
    <name type="scientific">Mya arenaria</name>
    <name type="common">Soft-shell clam</name>
    <dbReference type="NCBI Taxonomy" id="6604"/>
    <lineage>
        <taxon>Eukaryota</taxon>
        <taxon>Metazoa</taxon>
        <taxon>Spiralia</taxon>
        <taxon>Lophotrochozoa</taxon>
        <taxon>Mollusca</taxon>
        <taxon>Bivalvia</taxon>
        <taxon>Autobranchia</taxon>
        <taxon>Heteroconchia</taxon>
        <taxon>Euheterodonta</taxon>
        <taxon>Imparidentia</taxon>
        <taxon>Neoheterodontei</taxon>
        <taxon>Myida</taxon>
        <taxon>Myoidea</taxon>
        <taxon>Myidae</taxon>
        <taxon>Mya</taxon>
    </lineage>
</organism>
<dbReference type="Proteomes" id="UP001164746">
    <property type="component" value="Chromosome 12"/>
</dbReference>
<dbReference type="SMART" id="SM00184">
    <property type="entry name" value="RING"/>
    <property type="match status" value="2"/>
</dbReference>
<evidence type="ECO:0000256" key="1">
    <source>
        <dbReference type="ARBA" id="ARBA00001798"/>
    </source>
</evidence>
<dbReference type="InterPro" id="IPR013083">
    <property type="entry name" value="Znf_RING/FYVE/PHD"/>
</dbReference>
<dbReference type="InterPro" id="IPR016135">
    <property type="entry name" value="UBQ-conjugating_enzyme/RWD"/>
</dbReference>
<dbReference type="SUPFAM" id="SSF54495">
    <property type="entry name" value="UBC-like"/>
    <property type="match status" value="1"/>
</dbReference>
<dbReference type="PROSITE" id="PS50908">
    <property type="entry name" value="RWD"/>
    <property type="match status" value="1"/>
</dbReference>
<evidence type="ECO:0000256" key="9">
    <source>
        <dbReference type="PROSITE-ProRule" id="PRU00175"/>
    </source>
</evidence>
<sequence>MAVGGVPELSELTAAGIDENREEQEQEIEVLLSIYEGQDSRVEILSRSGGSGEDGASYDQQNMLKLARSDSGQRVIWNFPVTFLPPLVIQASLPPTYPSHTAPDYVVTCPWLSPAQLSLVCRELDGQWEKMKEDGGGRGMSILFTWMDWLTENLTRLIGYEDHVYVSAYEVDQDVDDCRVIVEPMDLNDIITHLMRFNRAEELRQFYNDIQCCEICYEEGQGSKFVLIPECGHFMCRECLTAHCELLVKEGNVLNIFLQKALNVMSDVTWCPRCNKPVICEPEQNLSLAICLNCMFTFCTMCMERRMKGEVTIGMRKREREKKLENKRSDNYILEMTKNCPLCKSPIMKTGGCNKVTCGSCSGYMCWVCVRPIRGYDHFANNPACNTFTIEQDRMIDNQDLAQFNFDYMHIPVPPPRRERVRNQGNEIKDRLAANPGLKNDLAYCVTCRQPNLRENQNNHVRCWSCKASFCMHCNSKISGPVGRHYAGQGSCPQHSS</sequence>
<dbReference type="PROSITE" id="PS00518">
    <property type="entry name" value="ZF_RING_1"/>
    <property type="match status" value="1"/>
</dbReference>
<dbReference type="InterPro" id="IPR001841">
    <property type="entry name" value="Znf_RING"/>
</dbReference>
<keyword evidence="7" id="KW-0833">Ubl conjugation pathway</keyword>
<dbReference type="SUPFAM" id="SSF57850">
    <property type="entry name" value="RING/U-box"/>
    <property type="match status" value="4"/>
</dbReference>
<feature type="domain" description="RING-type" evidence="11">
    <location>
        <begin position="213"/>
        <end position="275"/>
    </location>
</feature>
<dbReference type="InterPro" id="IPR017907">
    <property type="entry name" value="Znf_RING_CS"/>
</dbReference>
<evidence type="ECO:0000259" key="12">
    <source>
        <dbReference type="PROSITE" id="PS50908"/>
    </source>
</evidence>
<dbReference type="InterPro" id="IPR006575">
    <property type="entry name" value="RWD_dom"/>
</dbReference>
<keyword evidence="3" id="KW-0808">Transferase</keyword>
<dbReference type="EMBL" id="CP111023">
    <property type="protein sequence ID" value="WAR22076.1"/>
    <property type="molecule type" value="Genomic_DNA"/>
</dbReference>
<keyword evidence="8" id="KW-0862">Zinc</keyword>
<dbReference type="InterPro" id="IPR031127">
    <property type="entry name" value="E3_UB_ligase_RBR"/>
</dbReference>
<protein>
    <recommendedName>
        <fullName evidence="2">RBR-type E3 ubiquitin transferase</fullName>
        <ecNumber evidence="2">2.3.2.31</ecNumber>
    </recommendedName>
</protein>
<feature type="region of interest" description="Disordered" evidence="10">
    <location>
        <begin position="1"/>
        <end position="24"/>
    </location>
</feature>
<evidence type="ECO:0000256" key="7">
    <source>
        <dbReference type="ARBA" id="ARBA00022786"/>
    </source>
</evidence>
<feature type="domain" description="RING-type" evidence="13">
    <location>
        <begin position="209"/>
        <end position="389"/>
    </location>
</feature>
<dbReference type="Pfam" id="PF05773">
    <property type="entry name" value="RWD"/>
    <property type="match status" value="1"/>
</dbReference>
<dbReference type="Pfam" id="PF01485">
    <property type="entry name" value="IBR"/>
    <property type="match status" value="1"/>
</dbReference>
<dbReference type="InterPro" id="IPR044066">
    <property type="entry name" value="TRIAD_supradom"/>
</dbReference>
<evidence type="ECO:0000256" key="6">
    <source>
        <dbReference type="ARBA" id="ARBA00022771"/>
    </source>
</evidence>
<feature type="domain" description="RWD" evidence="12">
    <location>
        <begin position="26"/>
        <end position="157"/>
    </location>
</feature>
<dbReference type="EC" id="2.3.2.31" evidence="2"/>
<keyword evidence="5" id="KW-0677">Repeat</keyword>
<dbReference type="Gene3D" id="1.20.120.1750">
    <property type="match status" value="1"/>
</dbReference>
<dbReference type="PANTHER" id="PTHR11685">
    <property type="entry name" value="RBR FAMILY RING FINGER AND IBR DOMAIN-CONTAINING"/>
    <property type="match status" value="1"/>
</dbReference>
<name>A0ABY7FS91_MYAAR</name>
<evidence type="ECO:0000256" key="2">
    <source>
        <dbReference type="ARBA" id="ARBA00012251"/>
    </source>
</evidence>
<keyword evidence="6 9" id="KW-0863">Zinc-finger</keyword>
<evidence type="ECO:0000256" key="10">
    <source>
        <dbReference type="SAM" id="MobiDB-lite"/>
    </source>
</evidence>
<evidence type="ECO:0000313" key="14">
    <source>
        <dbReference type="EMBL" id="WAR22076.1"/>
    </source>
</evidence>
<evidence type="ECO:0000259" key="13">
    <source>
        <dbReference type="PROSITE" id="PS51873"/>
    </source>
</evidence>
<dbReference type="Gene3D" id="2.20.25.20">
    <property type="match status" value="1"/>
</dbReference>
<reference evidence="14" key="1">
    <citation type="submission" date="2022-11" db="EMBL/GenBank/DDBJ databases">
        <title>Centuries of genome instability and evolution in soft-shell clam transmissible cancer (bioRxiv).</title>
        <authorList>
            <person name="Hart S.F.M."/>
            <person name="Yonemitsu M.A."/>
            <person name="Giersch R.M."/>
            <person name="Beal B.F."/>
            <person name="Arriagada G."/>
            <person name="Davis B.W."/>
            <person name="Ostrander E.A."/>
            <person name="Goff S.P."/>
            <person name="Metzger M.J."/>
        </authorList>
    </citation>
    <scope>NUCLEOTIDE SEQUENCE</scope>
    <source>
        <strain evidence="14">MELC-2E11</strain>
        <tissue evidence="14">Siphon/mantle</tissue>
    </source>
</reference>
<dbReference type="Gene3D" id="3.10.110.10">
    <property type="entry name" value="Ubiquitin Conjugating Enzyme"/>
    <property type="match status" value="1"/>
</dbReference>
<accession>A0ABY7FS91</accession>
<proteinExistence type="predicted"/>
<dbReference type="Pfam" id="PF22191">
    <property type="entry name" value="IBR_1"/>
    <property type="match status" value="1"/>
</dbReference>
<keyword evidence="15" id="KW-1185">Reference proteome</keyword>
<evidence type="ECO:0000256" key="8">
    <source>
        <dbReference type="ARBA" id="ARBA00022833"/>
    </source>
</evidence>
<evidence type="ECO:0000256" key="4">
    <source>
        <dbReference type="ARBA" id="ARBA00022723"/>
    </source>
</evidence>
<dbReference type="PROSITE" id="PS51873">
    <property type="entry name" value="TRIAD"/>
    <property type="match status" value="1"/>
</dbReference>
<comment type="catalytic activity">
    <reaction evidence="1">
        <text>[E2 ubiquitin-conjugating enzyme]-S-ubiquitinyl-L-cysteine + [acceptor protein]-L-lysine = [E2 ubiquitin-conjugating enzyme]-L-cysteine + [acceptor protein]-N(6)-ubiquitinyl-L-lysine.</text>
        <dbReference type="EC" id="2.3.2.31"/>
    </reaction>
</comment>
<gene>
    <name evidence="14" type="ORF">MAR_016050</name>
</gene>
<dbReference type="PROSITE" id="PS50089">
    <property type="entry name" value="ZF_RING_2"/>
    <property type="match status" value="1"/>
</dbReference>